<evidence type="ECO:0008006" key="5">
    <source>
        <dbReference type="Google" id="ProtNLM"/>
    </source>
</evidence>
<feature type="non-terminal residue" evidence="3">
    <location>
        <position position="599"/>
    </location>
</feature>
<dbReference type="Proteomes" id="UP000486602">
    <property type="component" value="Unassembled WGS sequence"/>
</dbReference>
<reference evidence="3 4" key="1">
    <citation type="submission" date="2020-02" db="EMBL/GenBank/DDBJ databases">
        <title>Out from the shadows clarifying the taxonomy of the family Cryomorphaceae and related taxa by utilizing the GTDB taxonomic framework.</title>
        <authorList>
            <person name="Bowman J.P."/>
        </authorList>
    </citation>
    <scope>NUCLEOTIDE SEQUENCE [LARGE SCALE GENOMIC DNA]</scope>
    <source>
        <strain evidence="3 4">QSSC 1-22</strain>
    </source>
</reference>
<evidence type="ECO:0000259" key="2">
    <source>
        <dbReference type="Pfam" id="PF12256"/>
    </source>
</evidence>
<evidence type="ECO:0000259" key="1">
    <source>
        <dbReference type="Pfam" id="PF12255"/>
    </source>
</evidence>
<gene>
    <name evidence="3" type="ORF">G3O08_16410</name>
</gene>
<organism evidence="3 4">
    <name type="scientific">Cryomorpha ignava</name>
    <dbReference type="NCBI Taxonomy" id="101383"/>
    <lineage>
        <taxon>Bacteria</taxon>
        <taxon>Pseudomonadati</taxon>
        <taxon>Bacteroidota</taxon>
        <taxon>Flavobacteriia</taxon>
        <taxon>Flavobacteriales</taxon>
        <taxon>Cryomorphaceae</taxon>
        <taxon>Cryomorpha</taxon>
    </lineage>
</organism>
<comment type="caution">
    <text evidence="3">The sequence shown here is derived from an EMBL/GenBank/DDBJ whole genome shotgun (WGS) entry which is preliminary data.</text>
</comment>
<dbReference type="Pfam" id="PF12256">
    <property type="entry name" value="TcdB_toxin_midN"/>
    <property type="match status" value="1"/>
</dbReference>
<dbReference type="InterPro" id="IPR022044">
    <property type="entry name" value="TcdB_toxin_mid/C"/>
</dbReference>
<keyword evidence="4" id="KW-1185">Reference proteome</keyword>
<evidence type="ECO:0000313" key="4">
    <source>
        <dbReference type="Proteomes" id="UP000486602"/>
    </source>
</evidence>
<dbReference type="AlphaFoldDB" id="A0A7K3WUA3"/>
<dbReference type="Pfam" id="PF12255">
    <property type="entry name" value="TcdB_toxin_midC"/>
    <property type="match status" value="1"/>
</dbReference>
<sequence length="599" mass="67313">MSKTSRPATEFYLINFYGESLKISPIVGSTCFEKTTLPFPVLTVSKVEAIDRISQNKLVTRYFYHHGYWDGVEREFRGFGRVDQFDTETFEAYNEDSLVLNENYDSVSPESYSPPVYTKNWFNLGPIQLPNGDWGELDTRDEFWAEDPSILERPSEFNALLRTLTRRGRRDALRTLRGSAIRSELFAKDGSERRERPYSVKETQTSVKYIDEPENNPIIEKLKIKLNSGCIFFPFQYSSRETMWERGQDPKTTFSFTGELDEYGQVLQSISIAVPRGKDPLTGGQLGNNHYYDPAEPYRAVLSTSEYAYKNEVQGLYFVDRVKQSLSEEITGTASQDVFTIRENAFDGNATTNLLSHQLNYYDGAAFIGKDLGILGSYGLLVRSESLIVTPQELTAGYGSNIPPAFSGGSTPDWSSYPAEFVSSLPDPRLGYSYYDGTGTTPHLNGYYASGDKLKYDTQTIGVPQRGMVLAKRDVYNNETTIVYDDYHLLPTSVTDPGGMTVSSLIDYRLLAPWQLTDPNENVTRTEFNALGLVTKIAVCGKIDSSGNTQGDTLAVPGTTFTYDFFAFMEDGDPISVRKSVREHHVNSPYISPVDEQNA</sequence>
<name>A0A7K3WUA3_9FLAO</name>
<dbReference type="InterPro" id="IPR022045">
    <property type="entry name" value="TcdB_toxin_mid/N"/>
</dbReference>
<accession>A0A7K3WUA3</accession>
<evidence type="ECO:0000313" key="3">
    <source>
        <dbReference type="EMBL" id="NEN25084.1"/>
    </source>
</evidence>
<proteinExistence type="predicted"/>
<feature type="domain" description="Insecticide toxin TcdB middle/N-terminal" evidence="2">
    <location>
        <begin position="34"/>
        <end position="95"/>
    </location>
</feature>
<dbReference type="RefSeq" id="WP_204336910.1">
    <property type="nucleotide sequence ID" value="NZ_JAAGVY010000040.1"/>
</dbReference>
<dbReference type="EMBL" id="JAAGVY010000040">
    <property type="protein sequence ID" value="NEN25084.1"/>
    <property type="molecule type" value="Genomic_DNA"/>
</dbReference>
<feature type="domain" description="Insecticide toxin TcdB middle/C-terminal" evidence="1">
    <location>
        <begin position="173"/>
        <end position="278"/>
    </location>
</feature>
<protein>
    <recommendedName>
        <fullName evidence="5">RHS repeat-associated core domain-containing protein</fullName>
    </recommendedName>
</protein>